<dbReference type="EMBL" id="CASHTH010002529">
    <property type="protein sequence ID" value="CAI8031339.1"/>
    <property type="molecule type" value="Genomic_DNA"/>
</dbReference>
<evidence type="ECO:0000256" key="2">
    <source>
        <dbReference type="ARBA" id="ARBA00023242"/>
    </source>
</evidence>
<comment type="subcellular location">
    <subcellularLocation>
        <location evidence="1">Nucleus</location>
    </subcellularLocation>
</comment>
<feature type="region of interest" description="Disordered" evidence="3">
    <location>
        <begin position="617"/>
        <end position="646"/>
    </location>
</feature>
<comment type="caution">
    <text evidence="4">The sequence shown here is derived from an EMBL/GenBank/DDBJ whole genome shotgun (WGS) entry which is preliminary data.</text>
</comment>
<keyword evidence="5" id="KW-1185">Reference proteome</keyword>
<reference evidence="4" key="1">
    <citation type="submission" date="2023-03" db="EMBL/GenBank/DDBJ databases">
        <authorList>
            <person name="Steffen K."/>
            <person name="Cardenas P."/>
        </authorList>
    </citation>
    <scope>NUCLEOTIDE SEQUENCE</scope>
</reference>
<evidence type="ECO:0000256" key="3">
    <source>
        <dbReference type="SAM" id="MobiDB-lite"/>
    </source>
</evidence>
<dbReference type="InterPro" id="IPR007015">
    <property type="entry name" value="DNA_pol_V/MYBBP1A"/>
</dbReference>
<evidence type="ECO:0000313" key="4">
    <source>
        <dbReference type="EMBL" id="CAI8031339.1"/>
    </source>
</evidence>
<gene>
    <name evidence="4" type="ORF">GBAR_LOCUS17803</name>
</gene>
<evidence type="ECO:0000313" key="5">
    <source>
        <dbReference type="Proteomes" id="UP001174909"/>
    </source>
</evidence>
<protein>
    <submittedName>
        <fullName evidence="4">rDNA transcriptional regulator pol5</fullName>
    </submittedName>
</protein>
<feature type="compositionally biased region" description="Basic residues" evidence="3">
    <location>
        <begin position="717"/>
        <end position="730"/>
    </location>
</feature>
<keyword evidence="2" id="KW-0539">Nucleus</keyword>
<name>A0AA35SKX5_GEOBA</name>
<dbReference type="Proteomes" id="UP001174909">
    <property type="component" value="Unassembled WGS sequence"/>
</dbReference>
<dbReference type="PANTHER" id="PTHR13213:SF2">
    <property type="entry name" value="MYB-BINDING PROTEIN 1A"/>
    <property type="match status" value="1"/>
</dbReference>
<organism evidence="4 5">
    <name type="scientific">Geodia barretti</name>
    <name type="common">Barrett's horny sponge</name>
    <dbReference type="NCBI Taxonomy" id="519541"/>
    <lineage>
        <taxon>Eukaryota</taxon>
        <taxon>Metazoa</taxon>
        <taxon>Porifera</taxon>
        <taxon>Demospongiae</taxon>
        <taxon>Heteroscleromorpha</taxon>
        <taxon>Tetractinellida</taxon>
        <taxon>Astrophorina</taxon>
        <taxon>Geodiidae</taxon>
        <taxon>Geodia</taxon>
    </lineage>
</organism>
<sequence length="737" mass="82748">MAAAEPLEDGNVLQSFWGLASTDDKERIDSARDLLTALSNKQEEIGEEAVAPDIRYSLQRLVRGLASGRKRARQGFFVALTELLAMCEEVTVEEVLKLVDTHLQPHKGIRGTEEKGVYFGRFFALSAIFLSGRLTLEEEVLEVTRQFGAIAAKKSFMSEMCAVAIGNLVENARFHSNGGGDLRLEVVREGWGGVGEGWLGCTPERLYLVLRLDKILRGESWWAELIRSKWSDADYDIITSSQLDSVASILEASCGSRSGLHSVWPRVIDVVRDTPLFHQFWQKIVEETLLSSTHKKQLVALNVLESLIMPTITEYEVAVVFSAGIVRRILNNAASPSSPLHASIQKLLTTVSSADKPVDTRVALFVHIQYRSGGRFDALTKTETTRRLLSSLDRGGVDRLISKLEEIFRSPEILSVHYDSDDPLSEPHMVQTWVGDQFLAIVKNKSLPKSSNSLLDVAKLLLCHAHYSSSSDQLQIAAVEPQVQRLCSTRLMGVLAELCTLTTPTKPTKKAGEGEERKRQRQPGRMEETGWHYLVSLVLYAQQLPSHPLQNKALAAWEYVGSVLSEMEERGDGGLQLEESAFQLLFAAVGLELLRDPQSATETVEDLRQCYEDMKQEMVKQAKPQTNETPRKKKAEEKKEEDDESESSAGWVEVLVDLLLGLESRQSQLWRSVVEQVFRGIVHRITPGAVQLIANVLRPQKKEELMEKEGESEEERRRRRRRRVGQKKKLILNSEKT</sequence>
<proteinExistence type="predicted"/>
<dbReference type="GO" id="GO:0003677">
    <property type="term" value="F:DNA binding"/>
    <property type="evidence" value="ECO:0007669"/>
    <property type="project" value="InterPro"/>
</dbReference>
<dbReference type="GO" id="GO:0005730">
    <property type="term" value="C:nucleolus"/>
    <property type="evidence" value="ECO:0007669"/>
    <property type="project" value="InterPro"/>
</dbReference>
<dbReference type="PANTHER" id="PTHR13213">
    <property type="entry name" value="MYB-BINDING PROTEIN 1A FAMILY MEMBER"/>
    <property type="match status" value="1"/>
</dbReference>
<dbReference type="AlphaFoldDB" id="A0AA35SKX5"/>
<feature type="region of interest" description="Disordered" evidence="3">
    <location>
        <begin position="701"/>
        <end position="737"/>
    </location>
</feature>
<evidence type="ECO:0000256" key="1">
    <source>
        <dbReference type="ARBA" id="ARBA00004123"/>
    </source>
</evidence>
<dbReference type="GO" id="GO:0006355">
    <property type="term" value="P:regulation of DNA-templated transcription"/>
    <property type="evidence" value="ECO:0007669"/>
    <property type="project" value="InterPro"/>
</dbReference>
<feature type="region of interest" description="Disordered" evidence="3">
    <location>
        <begin position="505"/>
        <end position="525"/>
    </location>
</feature>
<accession>A0AA35SKX5</accession>
<dbReference type="Pfam" id="PF04931">
    <property type="entry name" value="DNA_pol_phi"/>
    <property type="match status" value="1"/>
</dbReference>
<feature type="compositionally biased region" description="Basic and acidic residues" evidence="3">
    <location>
        <begin position="510"/>
        <end position="525"/>
    </location>
</feature>